<dbReference type="RefSeq" id="WP_332863640.1">
    <property type="nucleotide sequence ID" value="NZ_JBAFSM010000004.1"/>
</dbReference>
<keyword evidence="2" id="KW-1277">Toxin-antitoxin system</keyword>
<dbReference type="Proteomes" id="UP001328733">
    <property type="component" value="Unassembled WGS sequence"/>
</dbReference>
<sequence>MYSIEFSRKARKQFKALPELVRDRLIPKIDSLTENPRPSDCKALQGTKGLYRVRVGDYRILYSIEDRRLFILIVEIGHRREIYRDR</sequence>
<dbReference type="PANTHER" id="PTHR35601:SF1">
    <property type="entry name" value="TOXIN RELE"/>
    <property type="match status" value="1"/>
</dbReference>
<dbReference type="InterPro" id="IPR007712">
    <property type="entry name" value="RelE/ParE_toxin"/>
</dbReference>
<dbReference type="PANTHER" id="PTHR35601">
    <property type="entry name" value="TOXIN RELE"/>
    <property type="match status" value="1"/>
</dbReference>
<dbReference type="EMBL" id="JBAFSM010000004">
    <property type="protein sequence ID" value="MEG3436184.1"/>
    <property type="molecule type" value="Genomic_DNA"/>
</dbReference>
<protein>
    <submittedName>
        <fullName evidence="3">Type II toxin-antitoxin system RelE/ParE family toxin</fullName>
    </submittedName>
</protein>
<evidence type="ECO:0000256" key="1">
    <source>
        <dbReference type="ARBA" id="ARBA00006226"/>
    </source>
</evidence>
<evidence type="ECO:0000256" key="2">
    <source>
        <dbReference type="ARBA" id="ARBA00022649"/>
    </source>
</evidence>
<dbReference type="SUPFAM" id="SSF143011">
    <property type="entry name" value="RelE-like"/>
    <property type="match status" value="1"/>
</dbReference>
<evidence type="ECO:0000313" key="4">
    <source>
        <dbReference type="Proteomes" id="UP001328733"/>
    </source>
</evidence>
<proteinExistence type="inferred from homology"/>
<comment type="similarity">
    <text evidence="1">Belongs to the RelE toxin family.</text>
</comment>
<name>A0AAW9QUD5_9CHRO</name>
<dbReference type="NCBIfam" id="TIGR02385">
    <property type="entry name" value="RelE_StbE"/>
    <property type="match status" value="1"/>
</dbReference>
<dbReference type="AlphaFoldDB" id="A0AAW9QUD5"/>
<reference evidence="3 4" key="1">
    <citation type="submission" date="2024-01" db="EMBL/GenBank/DDBJ databases">
        <title>Genomic insights into the taxonomy and metabolism of the cyanobacterium Pannus brasiliensis CCIBt3594.</title>
        <authorList>
            <person name="Machado M."/>
            <person name="Botero N.B."/>
            <person name="Andreote A.P.D."/>
            <person name="Feitosa A.M.T."/>
            <person name="Popin R."/>
            <person name="Sivonen K."/>
            <person name="Fiore M.F."/>
        </authorList>
    </citation>
    <scope>NUCLEOTIDE SEQUENCE [LARGE SCALE GENOMIC DNA]</scope>
    <source>
        <strain evidence="3 4">CCIBt3594</strain>
    </source>
</reference>
<dbReference type="Gene3D" id="3.30.2310.20">
    <property type="entry name" value="RelE-like"/>
    <property type="match status" value="1"/>
</dbReference>
<dbReference type="Pfam" id="PF05016">
    <property type="entry name" value="ParE_toxin"/>
    <property type="match status" value="1"/>
</dbReference>
<keyword evidence="4" id="KW-1185">Reference proteome</keyword>
<evidence type="ECO:0000313" key="3">
    <source>
        <dbReference type="EMBL" id="MEG3436184.1"/>
    </source>
</evidence>
<dbReference type="InterPro" id="IPR035093">
    <property type="entry name" value="RelE/ParE_toxin_dom_sf"/>
</dbReference>
<gene>
    <name evidence="3" type="ORF">V0288_03555</name>
</gene>
<organism evidence="3 4">
    <name type="scientific">Pannus brasiliensis CCIBt3594</name>
    <dbReference type="NCBI Taxonomy" id="1427578"/>
    <lineage>
        <taxon>Bacteria</taxon>
        <taxon>Bacillati</taxon>
        <taxon>Cyanobacteriota</taxon>
        <taxon>Cyanophyceae</taxon>
        <taxon>Oscillatoriophycideae</taxon>
        <taxon>Chroococcales</taxon>
        <taxon>Microcystaceae</taxon>
        <taxon>Pannus</taxon>
    </lineage>
</organism>
<accession>A0AAW9QUD5</accession>
<comment type="caution">
    <text evidence="3">The sequence shown here is derived from an EMBL/GenBank/DDBJ whole genome shotgun (WGS) entry which is preliminary data.</text>
</comment>